<feature type="region of interest" description="Disordered" evidence="1">
    <location>
        <begin position="218"/>
        <end position="314"/>
    </location>
</feature>
<dbReference type="Proteomes" id="UP000198287">
    <property type="component" value="Unassembled WGS sequence"/>
</dbReference>
<dbReference type="AlphaFoldDB" id="A0A226E3B1"/>
<evidence type="ECO:0000313" key="4">
    <source>
        <dbReference type="Proteomes" id="UP000198287"/>
    </source>
</evidence>
<proteinExistence type="predicted"/>
<evidence type="ECO:0000256" key="1">
    <source>
        <dbReference type="SAM" id="MobiDB-lite"/>
    </source>
</evidence>
<keyword evidence="2" id="KW-0472">Membrane</keyword>
<feature type="compositionally biased region" description="Low complexity" evidence="1">
    <location>
        <begin position="282"/>
        <end position="291"/>
    </location>
</feature>
<keyword evidence="2" id="KW-1133">Transmembrane helix</keyword>
<name>A0A226E3B1_FOLCA</name>
<feature type="region of interest" description="Disordered" evidence="1">
    <location>
        <begin position="434"/>
        <end position="480"/>
    </location>
</feature>
<dbReference type="EMBL" id="LNIX01000007">
    <property type="protein sequence ID" value="OXA51401.1"/>
    <property type="molecule type" value="Genomic_DNA"/>
</dbReference>
<sequence>MGAFLVGEVGGMRSVASRGLMWPLFITTMFIRGIWTLECERQRMVGRHIYSHPSLWNHSINCPSSFQWEWALARICCYDNYDRFYEHPYCCYSEMYKLVVAVGFICLILIGTSFLLFFCWFYNLPHHILYILTFRKFQLNNWLMKARNGPYVDPSFYAKEPFWSRGADAASQLPYPLRPMPPRIFYPAPPTNKFRGWDMGGGEIPLFILASRQFHRNPYSARPQNRTPPILPHGGNSSSSSNNNYGSGAVGNGGDSRRGSLVTLGESSERGSAVEGRRRGSGWRNSGSTSSLTNMGATTTSSGTHNANTNFGPTPTSYGNMGPSSGGNYGSSGGHSTCNNRPNSAEVPFIIPMDEHEAETELRHVHNLCAAITNLEILHNPMICVGREAIRLMDDKVDVDAASSSSSWSIAGDSLGQPTTATIFMTNSSRELVRSESQESNSSWNAQLRYGDDDDSQPQQQRDYHSSIGDNNFRDGSARSNGEAMVGVTRVRFGAKVSVQLLNQQLSNSLGLSLNNLPNIQVIGNFGRDGMETIVEDDDRPYDDEEEMDYSPPGSSSPQESRPSSKKPGSLLPPPPPSAARVVVEEPTTPRISSALDRIVTRARQEVPFRPSLPGAIPENPDDEATDLGDGPASRRRTRLNRRNSAPVNF</sequence>
<feature type="compositionally biased region" description="Polar residues" evidence="1">
    <location>
        <begin position="292"/>
        <end position="314"/>
    </location>
</feature>
<feature type="transmembrane region" description="Helical" evidence="2">
    <location>
        <begin position="20"/>
        <end position="37"/>
    </location>
</feature>
<feature type="compositionally biased region" description="Low complexity" evidence="1">
    <location>
        <begin position="551"/>
        <end position="570"/>
    </location>
</feature>
<evidence type="ECO:0000313" key="3">
    <source>
        <dbReference type="EMBL" id="OXA51401.1"/>
    </source>
</evidence>
<gene>
    <name evidence="3" type="ORF">Fcan01_13613</name>
</gene>
<protein>
    <submittedName>
        <fullName evidence="3">Uncharacterized protein</fullName>
    </submittedName>
</protein>
<organism evidence="3 4">
    <name type="scientific">Folsomia candida</name>
    <name type="common">Springtail</name>
    <dbReference type="NCBI Taxonomy" id="158441"/>
    <lineage>
        <taxon>Eukaryota</taxon>
        <taxon>Metazoa</taxon>
        <taxon>Ecdysozoa</taxon>
        <taxon>Arthropoda</taxon>
        <taxon>Hexapoda</taxon>
        <taxon>Collembola</taxon>
        <taxon>Entomobryomorpha</taxon>
        <taxon>Isotomoidea</taxon>
        <taxon>Isotomidae</taxon>
        <taxon>Proisotominae</taxon>
        <taxon>Folsomia</taxon>
    </lineage>
</organism>
<feature type="region of interest" description="Disordered" evidence="1">
    <location>
        <begin position="541"/>
        <end position="650"/>
    </location>
</feature>
<feature type="transmembrane region" description="Helical" evidence="2">
    <location>
        <begin position="98"/>
        <end position="123"/>
    </location>
</feature>
<comment type="caution">
    <text evidence="3">The sequence shown here is derived from an EMBL/GenBank/DDBJ whole genome shotgun (WGS) entry which is preliminary data.</text>
</comment>
<keyword evidence="2" id="KW-0812">Transmembrane</keyword>
<keyword evidence="4" id="KW-1185">Reference proteome</keyword>
<accession>A0A226E3B1</accession>
<feature type="compositionally biased region" description="Low complexity" evidence="1">
    <location>
        <begin position="234"/>
        <end position="247"/>
    </location>
</feature>
<reference evidence="3 4" key="1">
    <citation type="submission" date="2015-12" db="EMBL/GenBank/DDBJ databases">
        <title>The genome of Folsomia candida.</title>
        <authorList>
            <person name="Faddeeva A."/>
            <person name="Derks M.F."/>
            <person name="Anvar Y."/>
            <person name="Smit S."/>
            <person name="Van Straalen N."/>
            <person name="Roelofs D."/>
        </authorList>
    </citation>
    <scope>NUCLEOTIDE SEQUENCE [LARGE SCALE GENOMIC DNA]</scope>
    <source>
        <strain evidence="3 4">VU population</strain>
        <tissue evidence="3">Whole body</tissue>
    </source>
</reference>
<evidence type="ECO:0000256" key="2">
    <source>
        <dbReference type="SAM" id="Phobius"/>
    </source>
</evidence>